<dbReference type="SFLD" id="SFLDG01129">
    <property type="entry name" value="C1.5:_HAD__Beta-PGM__Phosphata"/>
    <property type="match status" value="1"/>
</dbReference>
<dbReference type="InterPro" id="IPR023214">
    <property type="entry name" value="HAD_sf"/>
</dbReference>
<dbReference type="PROSITE" id="PS51318">
    <property type="entry name" value="TAT"/>
    <property type="match status" value="1"/>
</dbReference>
<dbReference type="InterPro" id="IPR051540">
    <property type="entry name" value="S-2-haloacid_dehalogenase"/>
</dbReference>
<name>A0A517Z6I8_9PLAN</name>
<dbReference type="InterPro" id="IPR036412">
    <property type="entry name" value="HAD-like_sf"/>
</dbReference>
<sequence>MQSDALDRRDFLAMTALGAATFAHSSFARADTQQQPSSQLVDSMKRPACLFFDVNETLLDLRAMKASVAGALGGRDELLPLWFTTMLQYSLVTTVADRYDDFGTIGVAALQMVARNHDIDLSEEQARKAIAPIRSLPPHEDVRSALEKLKGAGFRMVTLTNSSQAGVDAQIENAGLTDMFEERLSVESVQMFKPHSHVYRWAANRMEIPPEDCMLVAAHGWDVAGAMWAGMRAAFVARPGQQMFPLAPTPEVVESDLQGVAERLIAMT</sequence>
<dbReference type="AlphaFoldDB" id="A0A517Z6I8"/>
<comment type="similarity">
    <text evidence="1">Belongs to the HAD-like hydrolase superfamily. S-2-haloalkanoic acid dehalogenase family.</text>
</comment>
<gene>
    <name evidence="3" type="ORF">Mal4_24250</name>
</gene>
<dbReference type="PANTHER" id="PTHR43316:SF3">
    <property type="entry name" value="HALOACID DEHALOGENASE, TYPE II (AFU_ORTHOLOGUE AFUA_2G07750)-RELATED"/>
    <property type="match status" value="1"/>
</dbReference>
<dbReference type="NCBIfam" id="TIGR01428">
    <property type="entry name" value="HAD_type_II"/>
    <property type="match status" value="1"/>
</dbReference>
<keyword evidence="4" id="KW-1185">Reference proteome</keyword>
<dbReference type="SUPFAM" id="SSF56784">
    <property type="entry name" value="HAD-like"/>
    <property type="match status" value="1"/>
</dbReference>
<dbReference type="PRINTS" id="PR00413">
    <property type="entry name" value="HADHALOGNASE"/>
</dbReference>
<evidence type="ECO:0000256" key="2">
    <source>
        <dbReference type="ARBA" id="ARBA00022801"/>
    </source>
</evidence>
<keyword evidence="2 3" id="KW-0378">Hydrolase</keyword>
<dbReference type="OrthoDB" id="264363at2"/>
<dbReference type="Proteomes" id="UP000320496">
    <property type="component" value="Chromosome"/>
</dbReference>
<dbReference type="Pfam" id="PF00702">
    <property type="entry name" value="Hydrolase"/>
    <property type="match status" value="1"/>
</dbReference>
<evidence type="ECO:0000256" key="1">
    <source>
        <dbReference type="ARBA" id="ARBA00008106"/>
    </source>
</evidence>
<dbReference type="GO" id="GO:0018784">
    <property type="term" value="F:(S)-2-haloacid dehalogenase activity"/>
    <property type="evidence" value="ECO:0007669"/>
    <property type="project" value="UniProtKB-EC"/>
</dbReference>
<evidence type="ECO:0000313" key="3">
    <source>
        <dbReference type="EMBL" id="QDU38103.1"/>
    </source>
</evidence>
<dbReference type="RefSeq" id="WP_145369422.1">
    <property type="nucleotide sequence ID" value="NZ_CP036275.1"/>
</dbReference>
<accession>A0A517Z6I8</accession>
<organism evidence="3 4">
    <name type="scientific">Maioricimonas rarisocia</name>
    <dbReference type="NCBI Taxonomy" id="2528026"/>
    <lineage>
        <taxon>Bacteria</taxon>
        <taxon>Pseudomonadati</taxon>
        <taxon>Planctomycetota</taxon>
        <taxon>Planctomycetia</taxon>
        <taxon>Planctomycetales</taxon>
        <taxon>Planctomycetaceae</taxon>
        <taxon>Maioricimonas</taxon>
    </lineage>
</organism>
<evidence type="ECO:0000313" key="4">
    <source>
        <dbReference type="Proteomes" id="UP000320496"/>
    </source>
</evidence>
<dbReference type="NCBIfam" id="TIGR01493">
    <property type="entry name" value="HAD-SF-IA-v2"/>
    <property type="match status" value="1"/>
</dbReference>
<dbReference type="InterPro" id="IPR006328">
    <property type="entry name" value="2-HAD"/>
</dbReference>
<dbReference type="EMBL" id="CP036275">
    <property type="protein sequence ID" value="QDU38103.1"/>
    <property type="molecule type" value="Genomic_DNA"/>
</dbReference>
<reference evidence="3 4" key="1">
    <citation type="submission" date="2019-02" db="EMBL/GenBank/DDBJ databases">
        <title>Deep-cultivation of Planctomycetes and their phenomic and genomic characterization uncovers novel biology.</title>
        <authorList>
            <person name="Wiegand S."/>
            <person name="Jogler M."/>
            <person name="Boedeker C."/>
            <person name="Pinto D."/>
            <person name="Vollmers J."/>
            <person name="Rivas-Marin E."/>
            <person name="Kohn T."/>
            <person name="Peeters S.H."/>
            <person name="Heuer A."/>
            <person name="Rast P."/>
            <person name="Oberbeckmann S."/>
            <person name="Bunk B."/>
            <person name="Jeske O."/>
            <person name="Meyerdierks A."/>
            <person name="Storesund J.E."/>
            <person name="Kallscheuer N."/>
            <person name="Luecker S."/>
            <person name="Lage O.M."/>
            <person name="Pohl T."/>
            <person name="Merkel B.J."/>
            <person name="Hornburger P."/>
            <person name="Mueller R.-W."/>
            <person name="Bruemmer F."/>
            <person name="Labrenz M."/>
            <person name="Spormann A.M."/>
            <person name="Op den Camp H."/>
            <person name="Overmann J."/>
            <person name="Amann R."/>
            <person name="Jetten M.S.M."/>
            <person name="Mascher T."/>
            <person name="Medema M.H."/>
            <person name="Devos D.P."/>
            <person name="Kaster A.-K."/>
            <person name="Ovreas L."/>
            <person name="Rohde M."/>
            <person name="Galperin M.Y."/>
            <person name="Jogler C."/>
        </authorList>
    </citation>
    <scope>NUCLEOTIDE SEQUENCE [LARGE SCALE GENOMIC DNA]</scope>
    <source>
        <strain evidence="3 4">Mal4</strain>
    </source>
</reference>
<dbReference type="EC" id="3.8.1.2" evidence="3"/>
<dbReference type="KEGG" id="mri:Mal4_24250"/>
<dbReference type="InterPro" id="IPR006439">
    <property type="entry name" value="HAD-SF_hydro_IA"/>
</dbReference>
<dbReference type="PANTHER" id="PTHR43316">
    <property type="entry name" value="HYDROLASE, HALOACID DELAHOGENASE-RELATED"/>
    <property type="match status" value="1"/>
</dbReference>
<dbReference type="InterPro" id="IPR006311">
    <property type="entry name" value="TAT_signal"/>
</dbReference>
<protein>
    <submittedName>
        <fullName evidence="3">(S)-2-haloacid dehalogenase</fullName>
        <ecNumber evidence="3">3.8.1.2</ecNumber>
    </submittedName>
</protein>
<dbReference type="InterPro" id="IPR023198">
    <property type="entry name" value="PGP-like_dom2"/>
</dbReference>
<proteinExistence type="inferred from homology"/>
<dbReference type="Gene3D" id="3.40.50.1000">
    <property type="entry name" value="HAD superfamily/HAD-like"/>
    <property type="match status" value="1"/>
</dbReference>
<dbReference type="CDD" id="cd02588">
    <property type="entry name" value="HAD_L2-DEX"/>
    <property type="match status" value="1"/>
</dbReference>
<dbReference type="SFLD" id="SFLDS00003">
    <property type="entry name" value="Haloacid_Dehalogenase"/>
    <property type="match status" value="1"/>
</dbReference>
<dbReference type="Gene3D" id="1.10.150.240">
    <property type="entry name" value="Putative phosphatase, domain 2"/>
    <property type="match status" value="1"/>
</dbReference>